<comment type="caution">
    <text evidence="1">The sequence shown here is derived from an EMBL/GenBank/DDBJ whole genome shotgun (WGS) entry which is preliminary data.</text>
</comment>
<proteinExistence type="predicted"/>
<gene>
    <name evidence="1" type="ORF">LtaPh_3101100</name>
</gene>
<reference evidence="1" key="1">
    <citation type="submission" date="2019-11" db="EMBL/GenBank/DDBJ databases">
        <title>Leishmania tarentolae CDS.</title>
        <authorList>
            <person name="Goto Y."/>
            <person name="Yamagishi J."/>
        </authorList>
    </citation>
    <scope>NUCLEOTIDE SEQUENCE [LARGE SCALE GENOMIC DNA]</scope>
    <source>
        <strain evidence="1">Parrot Tar II</strain>
    </source>
</reference>
<name>A0A640KNS9_LEITA</name>
<organism evidence="1 2">
    <name type="scientific">Leishmania tarentolae</name>
    <name type="common">Sauroleishmania tarentolae</name>
    <dbReference type="NCBI Taxonomy" id="5689"/>
    <lineage>
        <taxon>Eukaryota</taxon>
        <taxon>Discoba</taxon>
        <taxon>Euglenozoa</taxon>
        <taxon>Kinetoplastea</taxon>
        <taxon>Metakinetoplastina</taxon>
        <taxon>Trypanosomatida</taxon>
        <taxon>Trypanosomatidae</taxon>
        <taxon>Leishmaniinae</taxon>
        <taxon>Leishmania</taxon>
        <taxon>lizard Leishmania</taxon>
    </lineage>
</organism>
<evidence type="ECO:0000313" key="1">
    <source>
        <dbReference type="EMBL" id="GET90998.1"/>
    </source>
</evidence>
<protein>
    <submittedName>
        <fullName evidence="1">Unspecified product</fullName>
    </submittedName>
</protein>
<dbReference type="OrthoDB" id="258045at2759"/>
<accession>A0A640KNS9</accession>
<keyword evidence="2" id="KW-1185">Reference proteome</keyword>
<dbReference type="EMBL" id="BLBS01000044">
    <property type="protein sequence ID" value="GET90998.1"/>
    <property type="molecule type" value="Genomic_DNA"/>
</dbReference>
<dbReference type="AlphaFoldDB" id="A0A640KNS9"/>
<dbReference type="Proteomes" id="UP000419144">
    <property type="component" value="Unassembled WGS sequence"/>
</dbReference>
<evidence type="ECO:0000313" key="2">
    <source>
        <dbReference type="Proteomes" id="UP000419144"/>
    </source>
</evidence>
<dbReference type="VEuPathDB" id="TriTrypDB:LtaPh_3101100"/>
<sequence>MLRLAITRLQLQRQPYANGIAYGAAFADRNEHDATAYQKATAMYSPASTSLRRRKWHVERQKAYAAKVKLMGTMARNDLGMTK</sequence>